<dbReference type="Gene3D" id="3.40.30.10">
    <property type="entry name" value="Glutaredoxin"/>
    <property type="match status" value="1"/>
</dbReference>
<organism evidence="8 9">
    <name type="scientific">Saccharothrix syringae</name>
    <name type="common">Nocardiopsis syringae</name>
    <dbReference type="NCBI Taxonomy" id="103733"/>
    <lineage>
        <taxon>Bacteria</taxon>
        <taxon>Bacillati</taxon>
        <taxon>Actinomycetota</taxon>
        <taxon>Actinomycetes</taxon>
        <taxon>Pseudonocardiales</taxon>
        <taxon>Pseudonocardiaceae</taxon>
        <taxon>Saccharothrix</taxon>
    </lineage>
</organism>
<feature type="domain" description="Thioredoxin" evidence="7">
    <location>
        <begin position="57"/>
        <end position="201"/>
    </location>
</feature>
<proteinExistence type="predicted"/>
<dbReference type="PROSITE" id="PS00194">
    <property type="entry name" value="THIOREDOXIN_1"/>
    <property type="match status" value="1"/>
</dbReference>
<dbReference type="OrthoDB" id="9796554at2"/>
<accession>A0A5Q0HBF9</accession>
<dbReference type="PROSITE" id="PS51352">
    <property type="entry name" value="THIOREDOXIN_2"/>
    <property type="match status" value="1"/>
</dbReference>
<keyword evidence="2" id="KW-0201">Cytochrome c-type biogenesis</keyword>
<evidence type="ECO:0000313" key="9">
    <source>
        <dbReference type="Proteomes" id="UP000325787"/>
    </source>
</evidence>
<dbReference type="PANTHER" id="PTHR42852">
    <property type="entry name" value="THIOL:DISULFIDE INTERCHANGE PROTEIN DSBE"/>
    <property type="match status" value="1"/>
</dbReference>
<keyword evidence="3" id="KW-0812">Transmembrane</keyword>
<evidence type="ECO:0000256" key="2">
    <source>
        <dbReference type="ARBA" id="ARBA00022748"/>
    </source>
</evidence>
<keyword evidence="4" id="KW-1015">Disulfide bond</keyword>
<dbReference type="RefSeq" id="WP_051764657.1">
    <property type="nucleotide sequence ID" value="NZ_CP034550.1"/>
</dbReference>
<gene>
    <name evidence="8" type="ORF">EKG83_44570</name>
</gene>
<evidence type="ECO:0000313" key="8">
    <source>
        <dbReference type="EMBL" id="QFZ23576.1"/>
    </source>
</evidence>
<dbReference type="KEGG" id="ssyi:EKG83_44570"/>
<dbReference type="InterPro" id="IPR000866">
    <property type="entry name" value="AhpC/TSA"/>
</dbReference>
<feature type="chain" id="PRO_5038548159" evidence="6">
    <location>
        <begin position="33"/>
        <end position="203"/>
    </location>
</feature>
<protein>
    <submittedName>
        <fullName evidence="8">TlpA family protein disulfide reductase</fullName>
    </submittedName>
</protein>
<evidence type="ECO:0000256" key="1">
    <source>
        <dbReference type="ARBA" id="ARBA00004196"/>
    </source>
</evidence>
<dbReference type="InterPro" id="IPR050553">
    <property type="entry name" value="Thioredoxin_ResA/DsbE_sf"/>
</dbReference>
<keyword evidence="3" id="KW-0735">Signal-anchor</keyword>
<dbReference type="SUPFAM" id="SSF52833">
    <property type="entry name" value="Thioredoxin-like"/>
    <property type="match status" value="1"/>
</dbReference>
<dbReference type="GO" id="GO:0017004">
    <property type="term" value="P:cytochrome complex assembly"/>
    <property type="evidence" value="ECO:0007669"/>
    <property type="project" value="UniProtKB-KW"/>
</dbReference>
<dbReference type="EMBL" id="CP034550">
    <property type="protein sequence ID" value="QFZ23576.1"/>
    <property type="molecule type" value="Genomic_DNA"/>
</dbReference>
<evidence type="ECO:0000259" key="7">
    <source>
        <dbReference type="PROSITE" id="PS51352"/>
    </source>
</evidence>
<dbReference type="InterPro" id="IPR013766">
    <property type="entry name" value="Thioredoxin_domain"/>
</dbReference>
<dbReference type="CDD" id="cd02966">
    <property type="entry name" value="TlpA_like_family"/>
    <property type="match status" value="1"/>
</dbReference>
<dbReference type="Proteomes" id="UP000325787">
    <property type="component" value="Chromosome"/>
</dbReference>
<evidence type="ECO:0000256" key="6">
    <source>
        <dbReference type="SAM" id="SignalP"/>
    </source>
</evidence>
<dbReference type="PANTHER" id="PTHR42852:SF6">
    <property type="entry name" value="THIOL:DISULFIDE INTERCHANGE PROTEIN DSBE"/>
    <property type="match status" value="1"/>
</dbReference>
<dbReference type="Pfam" id="PF00578">
    <property type="entry name" value="AhpC-TSA"/>
    <property type="match status" value="1"/>
</dbReference>
<comment type="subcellular location">
    <subcellularLocation>
        <location evidence="1">Cell envelope</location>
    </subcellularLocation>
</comment>
<dbReference type="GO" id="GO:0030313">
    <property type="term" value="C:cell envelope"/>
    <property type="evidence" value="ECO:0007669"/>
    <property type="project" value="UniProtKB-SubCell"/>
</dbReference>
<feature type="signal peptide" evidence="6">
    <location>
        <begin position="1"/>
        <end position="32"/>
    </location>
</feature>
<evidence type="ECO:0000256" key="3">
    <source>
        <dbReference type="ARBA" id="ARBA00022968"/>
    </source>
</evidence>
<reference evidence="9" key="1">
    <citation type="journal article" date="2021" name="Curr. Microbiol.">
        <title>Complete genome of nocamycin-producing strain Saccharothrix syringae NRRL B-16468 reveals the biosynthetic potential for secondary metabolites.</title>
        <authorList>
            <person name="Mo X."/>
            <person name="Yang S."/>
        </authorList>
    </citation>
    <scope>NUCLEOTIDE SEQUENCE [LARGE SCALE GENOMIC DNA]</scope>
    <source>
        <strain evidence="9">ATCC 51364 / DSM 43886 / JCM 6844 / KCTC 9398 / NBRC 14523 / NRRL B-16468 / INA 2240</strain>
    </source>
</reference>
<evidence type="ECO:0000256" key="4">
    <source>
        <dbReference type="ARBA" id="ARBA00023157"/>
    </source>
</evidence>
<dbReference type="AlphaFoldDB" id="A0A5Q0HBF9"/>
<dbReference type="GO" id="GO:0016491">
    <property type="term" value="F:oxidoreductase activity"/>
    <property type="evidence" value="ECO:0007669"/>
    <property type="project" value="InterPro"/>
</dbReference>
<evidence type="ECO:0000256" key="5">
    <source>
        <dbReference type="ARBA" id="ARBA00023284"/>
    </source>
</evidence>
<sequence>MSTPTRTAARTPAKVLATALAALLLLSACSSGDDAVATGSEFQLVAPNGETKLRYEGDERKKLGDLTGPSLMEDGAQVSLSDYAGKVVVINIWGAWCPPCRTEAPELQKVQDEKGPLGVQVLGVDVKENSTELPRDFMSNRGLTYPSIYDESGRAMLAFRGLHPNTVPATFVLDKQHRVAAAFLGGVIAGDLTPIVDRLAAES</sequence>
<keyword evidence="6" id="KW-0732">Signal</keyword>
<dbReference type="InterPro" id="IPR017937">
    <property type="entry name" value="Thioredoxin_CS"/>
</dbReference>
<keyword evidence="9" id="KW-1185">Reference proteome</keyword>
<dbReference type="GO" id="GO:0016209">
    <property type="term" value="F:antioxidant activity"/>
    <property type="evidence" value="ECO:0007669"/>
    <property type="project" value="InterPro"/>
</dbReference>
<dbReference type="InterPro" id="IPR036249">
    <property type="entry name" value="Thioredoxin-like_sf"/>
</dbReference>
<dbReference type="PROSITE" id="PS51257">
    <property type="entry name" value="PROKAR_LIPOPROTEIN"/>
    <property type="match status" value="1"/>
</dbReference>
<name>A0A5Q0HBF9_SACSY</name>
<keyword evidence="5" id="KW-0676">Redox-active center</keyword>